<accession>A0AAW2WF15</accession>
<reference evidence="1" key="1">
    <citation type="submission" date="2020-06" db="EMBL/GenBank/DDBJ databases">
        <authorList>
            <person name="Li T."/>
            <person name="Hu X."/>
            <person name="Zhang T."/>
            <person name="Song X."/>
            <person name="Zhang H."/>
            <person name="Dai N."/>
            <person name="Sheng W."/>
            <person name="Hou X."/>
            <person name="Wei L."/>
        </authorList>
    </citation>
    <scope>NUCLEOTIDE SEQUENCE</scope>
    <source>
        <strain evidence="1">KEN1</strain>
        <tissue evidence="1">Leaf</tissue>
    </source>
</reference>
<reference evidence="1" key="2">
    <citation type="journal article" date="2024" name="Plant">
        <title>Genomic evolution and insights into agronomic trait innovations of Sesamum species.</title>
        <authorList>
            <person name="Miao H."/>
            <person name="Wang L."/>
            <person name="Qu L."/>
            <person name="Liu H."/>
            <person name="Sun Y."/>
            <person name="Le M."/>
            <person name="Wang Q."/>
            <person name="Wei S."/>
            <person name="Zheng Y."/>
            <person name="Lin W."/>
            <person name="Duan Y."/>
            <person name="Cao H."/>
            <person name="Xiong S."/>
            <person name="Wang X."/>
            <person name="Wei L."/>
            <person name="Li C."/>
            <person name="Ma Q."/>
            <person name="Ju M."/>
            <person name="Zhao R."/>
            <person name="Li G."/>
            <person name="Mu C."/>
            <person name="Tian Q."/>
            <person name="Mei H."/>
            <person name="Zhang T."/>
            <person name="Gao T."/>
            <person name="Zhang H."/>
        </authorList>
    </citation>
    <scope>NUCLEOTIDE SEQUENCE</scope>
    <source>
        <strain evidence="1">KEN1</strain>
    </source>
</reference>
<protein>
    <submittedName>
        <fullName evidence="1">Uncharacterized protein</fullName>
    </submittedName>
</protein>
<proteinExistence type="predicted"/>
<dbReference type="EMBL" id="JACGWN010000008">
    <property type="protein sequence ID" value="KAL0439836.1"/>
    <property type="molecule type" value="Genomic_DNA"/>
</dbReference>
<evidence type="ECO:0000313" key="1">
    <source>
        <dbReference type="EMBL" id="KAL0439836.1"/>
    </source>
</evidence>
<dbReference type="AlphaFoldDB" id="A0AAW2WF15"/>
<gene>
    <name evidence="1" type="ORF">Slati_2466600</name>
</gene>
<sequence length="199" mass="21889">MDLSVSDRLCRVIDEGQWHCPLITDIQCLTILHSLPLIHGGTDRIIWKLDGGTFSIGSYTIFCTAGPKVDWSSLLVGRFKIPHHNFILFGFSWEAVHYGQTVDCSRELERVCYVVGVLNLIPTYSSDVLIHGSVCGRSGGGPSFLGQTESGAWISLGQQLSGVVNMWCIWPIGPSWLHVCIEFGRIATTGFSSKHIAPL</sequence>
<comment type="caution">
    <text evidence="1">The sequence shown here is derived from an EMBL/GenBank/DDBJ whole genome shotgun (WGS) entry which is preliminary data.</text>
</comment>
<organism evidence="1">
    <name type="scientific">Sesamum latifolium</name>
    <dbReference type="NCBI Taxonomy" id="2727402"/>
    <lineage>
        <taxon>Eukaryota</taxon>
        <taxon>Viridiplantae</taxon>
        <taxon>Streptophyta</taxon>
        <taxon>Embryophyta</taxon>
        <taxon>Tracheophyta</taxon>
        <taxon>Spermatophyta</taxon>
        <taxon>Magnoliopsida</taxon>
        <taxon>eudicotyledons</taxon>
        <taxon>Gunneridae</taxon>
        <taxon>Pentapetalae</taxon>
        <taxon>asterids</taxon>
        <taxon>lamiids</taxon>
        <taxon>Lamiales</taxon>
        <taxon>Pedaliaceae</taxon>
        <taxon>Sesamum</taxon>
    </lineage>
</organism>
<name>A0AAW2WF15_9LAMI</name>